<keyword evidence="2" id="KW-1185">Reference proteome</keyword>
<gene>
    <name evidence="1" type="ORF">AL468_18855</name>
</gene>
<evidence type="ECO:0008006" key="3">
    <source>
        <dbReference type="Google" id="ProtNLM"/>
    </source>
</evidence>
<dbReference type="Proteomes" id="UP000237665">
    <property type="component" value="Chromosome 2"/>
</dbReference>
<dbReference type="EMBL" id="CP014133">
    <property type="protein sequence ID" value="AVH29228.1"/>
    <property type="molecule type" value="Genomic_DNA"/>
</dbReference>
<proteinExistence type="predicted"/>
<name>A0ABM6SFP3_9VIBR</name>
<evidence type="ECO:0000313" key="1">
    <source>
        <dbReference type="EMBL" id="AVH29228.1"/>
    </source>
</evidence>
<accession>A0ABM6SFP3</accession>
<protein>
    <recommendedName>
        <fullName evidence="3">RiboL-PSP-HEPN domain-containing protein</fullName>
    </recommendedName>
</protein>
<organism evidence="1 2">
    <name type="scientific">Vibrio diabolicus</name>
    <dbReference type="NCBI Taxonomy" id="50719"/>
    <lineage>
        <taxon>Bacteria</taxon>
        <taxon>Pseudomonadati</taxon>
        <taxon>Pseudomonadota</taxon>
        <taxon>Gammaproteobacteria</taxon>
        <taxon>Vibrionales</taxon>
        <taxon>Vibrionaceae</taxon>
        <taxon>Vibrio</taxon>
        <taxon>Vibrio diabolicus subgroup</taxon>
    </lineage>
</organism>
<reference evidence="2" key="1">
    <citation type="submission" date="2017-12" db="EMBL/GenBank/DDBJ databases">
        <title>FDA dAtabase for Regulatory Grade micrObial Sequences (FDA-ARGOS): Supporting development and validation of Infectious Disease Dx tests.</title>
        <authorList>
            <person name="Hoffmann M."/>
            <person name="Allard M."/>
            <person name="Evans P."/>
            <person name="Brown E."/>
            <person name="Tallon L.J."/>
            <person name="Sadzewicz L."/>
            <person name="Sengamalay N."/>
            <person name="Ott S."/>
            <person name="Godinez A."/>
            <person name="Nagaraj S."/>
            <person name="Vavikolanu K."/>
            <person name="Aluvathingal J."/>
            <person name="Nadendla S."/>
            <person name="Hobson J."/>
            <person name="Sichtig H."/>
        </authorList>
    </citation>
    <scope>NUCLEOTIDE SEQUENCE [LARGE SCALE GENOMIC DNA]</scope>
    <source>
        <strain evidence="2">LMG 3418</strain>
    </source>
</reference>
<evidence type="ECO:0000313" key="2">
    <source>
        <dbReference type="Proteomes" id="UP000237665"/>
    </source>
</evidence>
<sequence length="166" mass="19111">MFALPELMTSSLAKMSSCKSNEIKDSVWEFLVKRPEMQAALWKTAESAYCSFYYAYECFFVSIVSLLARRKVRVTDRDFSKLIQEHLGAKTLTTLWSSNEVYLARELRNSIVHNGGKVTNKLAQFGYNAHLENNNIKVSATDVRNLYTLLQMKVTELVHLMLEKRS</sequence>